<evidence type="ECO:0000259" key="3">
    <source>
        <dbReference type="PROSITE" id="PS51740"/>
    </source>
</evidence>
<sequence>MMETSVFLSNRSQAVRLPKAVALPENVKRVEIIAVGRTRIITPAGESWNEWFDGISVSADFMDNREQPSVQERDSF</sequence>
<dbReference type="AlphaFoldDB" id="A0A241PXW4"/>
<gene>
    <name evidence="4" type="ORF">LFZ25_26610</name>
</gene>
<dbReference type="PANTHER" id="PTHR37550">
    <property type="entry name" value="ANTITOXIN VAPB1"/>
    <property type="match status" value="1"/>
</dbReference>
<geneLocation type="plasmid" evidence="4">
    <name>unnamed1</name>
</geneLocation>
<evidence type="ECO:0000313" key="5">
    <source>
        <dbReference type="Proteomes" id="UP000197157"/>
    </source>
</evidence>
<dbReference type="EMBL" id="CP022118">
    <property type="protein sequence ID" value="ASG19316.1"/>
    <property type="molecule type" value="Genomic_DNA"/>
</dbReference>
<protein>
    <submittedName>
        <fullName evidence="4">AbrB/MazE/SpoVT family DNA-binding domain-containing protein</fullName>
    </submittedName>
</protein>
<dbReference type="PROSITE" id="PS51740">
    <property type="entry name" value="SPOVT_ABRB"/>
    <property type="match status" value="1"/>
</dbReference>
<dbReference type="SUPFAM" id="SSF89447">
    <property type="entry name" value="AbrB/MazE/MraZ-like"/>
    <property type="match status" value="1"/>
</dbReference>
<dbReference type="Pfam" id="PF04014">
    <property type="entry name" value="MazE_antitoxin"/>
    <property type="match status" value="1"/>
</dbReference>
<dbReference type="InterPro" id="IPR007159">
    <property type="entry name" value="SpoVT-AbrB_dom"/>
</dbReference>
<feature type="domain" description="SpoVT-AbrB" evidence="3">
    <location>
        <begin position="4"/>
        <end position="46"/>
    </location>
</feature>
<dbReference type="NCBIfam" id="NF040493">
    <property type="entry name" value="TA_anti_VapB"/>
    <property type="match status" value="1"/>
</dbReference>
<name>A0A241PXW4_SALET</name>
<dbReference type="PANTHER" id="PTHR37550:SF3">
    <property type="entry name" value="ANTITOXIN VAPB1"/>
    <property type="match status" value="1"/>
</dbReference>
<evidence type="ECO:0000256" key="1">
    <source>
        <dbReference type="ARBA" id="ARBA00007924"/>
    </source>
</evidence>
<dbReference type="InterPro" id="IPR051734">
    <property type="entry name" value="VapB_TA_antitoxins"/>
</dbReference>
<keyword evidence="2 4" id="KW-0238">DNA-binding</keyword>
<evidence type="ECO:0000256" key="2">
    <source>
        <dbReference type="PROSITE-ProRule" id="PRU01076"/>
    </source>
</evidence>
<dbReference type="InterPro" id="IPR047976">
    <property type="entry name" value="Anti_VapB2-like"/>
</dbReference>
<dbReference type="Proteomes" id="UP000197157">
    <property type="component" value="Plasmid unnamed1"/>
</dbReference>
<organism evidence="4 5">
    <name type="scientific">Salmonella enterica subsp. enterica serovar Macclesfield str. S-1643</name>
    <dbReference type="NCBI Taxonomy" id="1242107"/>
    <lineage>
        <taxon>Bacteria</taxon>
        <taxon>Pseudomonadati</taxon>
        <taxon>Pseudomonadota</taxon>
        <taxon>Gammaproteobacteria</taxon>
        <taxon>Enterobacterales</taxon>
        <taxon>Enterobacteriaceae</taxon>
        <taxon>Salmonella</taxon>
    </lineage>
</organism>
<dbReference type="GO" id="GO:0003677">
    <property type="term" value="F:DNA binding"/>
    <property type="evidence" value="ECO:0007669"/>
    <property type="project" value="UniProtKB-UniRule"/>
</dbReference>
<dbReference type="Gene3D" id="2.10.260.10">
    <property type="match status" value="1"/>
</dbReference>
<dbReference type="InterPro" id="IPR037914">
    <property type="entry name" value="SpoVT-AbrB_sf"/>
</dbReference>
<evidence type="ECO:0000313" key="4">
    <source>
        <dbReference type="EMBL" id="ASG19316.1"/>
    </source>
</evidence>
<accession>A0A241PXW4</accession>
<comment type="similarity">
    <text evidence="1">Belongs to the VapB family.</text>
</comment>
<reference evidence="4 5" key="1">
    <citation type="submission" date="2017-06" db="EMBL/GenBank/DDBJ databases">
        <title>Salmonella reference genomes for public health.</title>
        <authorList>
            <person name="Robertson J."/>
            <person name="Yoshida C."/>
            <person name="Gurnik S."/>
            <person name="Nash J."/>
        </authorList>
    </citation>
    <scope>NUCLEOTIDE SEQUENCE [LARGE SCALE GENOMIC DNA]</scope>
    <source>
        <strain evidence="4 5">S-1643</strain>
        <plasmid evidence="5">Plasmid unnamed1</plasmid>
    </source>
</reference>
<proteinExistence type="inferred from homology"/>
<keyword evidence="4" id="KW-0614">Plasmid</keyword>